<feature type="compositionally biased region" description="Polar residues" evidence="1">
    <location>
        <begin position="1"/>
        <end position="11"/>
    </location>
</feature>
<dbReference type="AlphaFoldDB" id="G0N1U4"/>
<proteinExistence type="predicted"/>
<gene>
    <name evidence="2" type="ORF">CAEBREN_11614</name>
</gene>
<evidence type="ECO:0000313" key="3">
    <source>
        <dbReference type="Proteomes" id="UP000008068"/>
    </source>
</evidence>
<reference evidence="3" key="1">
    <citation type="submission" date="2011-07" db="EMBL/GenBank/DDBJ databases">
        <authorList>
            <consortium name="Caenorhabditis brenneri Sequencing and Analysis Consortium"/>
            <person name="Wilson R.K."/>
        </authorList>
    </citation>
    <scope>NUCLEOTIDE SEQUENCE [LARGE SCALE GENOMIC DNA]</scope>
    <source>
        <strain evidence="3">PB2801</strain>
    </source>
</reference>
<organism evidence="3">
    <name type="scientific">Caenorhabditis brenneri</name>
    <name type="common">Nematode worm</name>
    <dbReference type="NCBI Taxonomy" id="135651"/>
    <lineage>
        <taxon>Eukaryota</taxon>
        <taxon>Metazoa</taxon>
        <taxon>Ecdysozoa</taxon>
        <taxon>Nematoda</taxon>
        <taxon>Chromadorea</taxon>
        <taxon>Rhabditida</taxon>
        <taxon>Rhabditina</taxon>
        <taxon>Rhabditomorpha</taxon>
        <taxon>Rhabditoidea</taxon>
        <taxon>Rhabditidae</taxon>
        <taxon>Peloderinae</taxon>
        <taxon>Caenorhabditis</taxon>
    </lineage>
</organism>
<dbReference type="InParanoid" id="G0N1U4"/>
<name>G0N1U4_CAEBE</name>
<sequence length="93" mass="10398">MDENKLSSQMASMHMKEKLTSPPLNILPTSPSFNNMDENELSFQLAGMGVKEKLTSSPLKRQHVIGDDPCNIEVKKFKPNEEQGQFDFENGAA</sequence>
<feature type="region of interest" description="Disordered" evidence="1">
    <location>
        <begin position="1"/>
        <end position="33"/>
    </location>
</feature>
<evidence type="ECO:0000256" key="1">
    <source>
        <dbReference type="SAM" id="MobiDB-lite"/>
    </source>
</evidence>
<protein>
    <submittedName>
        <fullName evidence="2">Uncharacterized protein</fullName>
    </submittedName>
</protein>
<dbReference type="EMBL" id="GL379828">
    <property type="protein sequence ID" value="EGT50366.1"/>
    <property type="molecule type" value="Genomic_DNA"/>
</dbReference>
<dbReference type="Proteomes" id="UP000008068">
    <property type="component" value="Unassembled WGS sequence"/>
</dbReference>
<evidence type="ECO:0000313" key="2">
    <source>
        <dbReference type="EMBL" id="EGT50366.1"/>
    </source>
</evidence>
<keyword evidence="3" id="KW-1185">Reference proteome</keyword>
<dbReference type="HOGENOM" id="CLU_2401602_0_0_1"/>
<accession>G0N1U4</accession>